<feature type="domain" description="Zinc finger DksA/TraR C4-type" evidence="5">
    <location>
        <begin position="94"/>
        <end position="128"/>
    </location>
</feature>
<dbReference type="InterPro" id="IPR000962">
    <property type="entry name" value="Znf_DskA_TraR"/>
</dbReference>
<feature type="zinc finger region" description="dksA C4-type" evidence="4">
    <location>
        <begin position="98"/>
        <end position="122"/>
    </location>
</feature>
<organism evidence="6 7">
    <name type="scientific">Pseudomonas arcuscaelestis</name>
    <dbReference type="NCBI Taxonomy" id="2710591"/>
    <lineage>
        <taxon>Bacteria</taxon>
        <taxon>Pseudomonadati</taxon>
        <taxon>Pseudomonadota</taxon>
        <taxon>Gammaproteobacteria</taxon>
        <taxon>Pseudomonadales</taxon>
        <taxon>Pseudomonadaceae</taxon>
        <taxon>Pseudomonas</taxon>
    </lineage>
</organism>
<keyword evidence="2" id="KW-0863">Zinc-finger</keyword>
<dbReference type="PANTHER" id="PTHR33823:SF2">
    <property type="entry name" value="RNA POLYMERASE-BINDING TRANSCRIPTION FACTOR DKSA"/>
    <property type="match status" value="1"/>
</dbReference>
<evidence type="ECO:0000256" key="2">
    <source>
        <dbReference type="ARBA" id="ARBA00022771"/>
    </source>
</evidence>
<keyword evidence="7" id="KW-1185">Reference proteome</keyword>
<evidence type="ECO:0000259" key="5">
    <source>
        <dbReference type="Pfam" id="PF01258"/>
    </source>
</evidence>
<evidence type="ECO:0000313" key="7">
    <source>
        <dbReference type="Proteomes" id="UP000745663"/>
    </source>
</evidence>
<dbReference type="InterPro" id="IPR037187">
    <property type="entry name" value="DnaK_N"/>
</dbReference>
<evidence type="ECO:0000256" key="4">
    <source>
        <dbReference type="PROSITE-ProRule" id="PRU00510"/>
    </source>
</evidence>
<accession>A0ABS2BYV5</accession>
<dbReference type="Proteomes" id="UP000745663">
    <property type="component" value="Unassembled WGS sequence"/>
</dbReference>
<dbReference type="PANTHER" id="PTHR33823">
    <property type="entry name" value="RNA POLYMERASE-BINDING TRANSCRIPTION FACTOR DKSA-RELATED"/>
    <property type="match status" value="1"/>
</dbReference>
<protein>
    <submittedName>
        <fullName evidence="6">TraR/DksA family transcriptional regulator</fullName>
    </submittedName>
</protein>
<evidence type="ECO:0000256" key="3">
    <source>
        <dbReference type="ARBA" id="ARBA00022833"/>
    </source>
</evidence>
<proteinExistence type="predicted"/>
<reference evidence="6 7" key="1">
    <citation type="submission" date="2020-08" db="EMBL/GenBank/DDBJ databases">
        <title>Description of novel Pseudomonas species.</title>
        <authorList>
            <person name="Duman M."/>
            <person name="Mulet M."/>
            <person name="Altun S."/>
            <person name="Saticioglu I.B."/>
            <person name="Lalucat J."/>
            <person name="Garcia-Valdes E."/>
        </authorList>
    </citation>
    <scope>NUCLEOTIDE SEQUENCE [LARGE SCALE GENOMIC DNA]</scope>
    <source>
        <strain evidence="6 7">P66</strain>
    </source>
</reference>
<dbReference type="PROSITE" id="PS51128">
    <property type="entry name" value="ZF_DKSA_2"/>
    <property type="match status" value="1"/>
</dbReference>
<dbReference type="SUPFAM" id="SSF109635">
    <property type="entry name" value="DnaK suppressor protein DksA, alpha-hairpin domain"/>
    <property type="match status" value="1"/>
</dbReference>
<dbReference type="RefSeq" id="WP_203584737.1">
    <property type="nucleotide sequence ID" value="NZ_JACOPV010000008.1"/>
</dbReference>
<dbReference type="EMBL" id="JACOPV010000008">
    <property type="protein sequence ID" value="MBM5458804.1"/>
    <property type="molecule type" value="Genomic_DNA"/>
</dbReference>
<dbReference type="SUPFAM" id="SSF57716">
    <property type="entry name" value="Glucocorticoid receptor-like (DNA-binding domain)"/>
    <property type="match status" value="1"/>
</dbReference>
<name>A0ABS2BYV5_9PSED</name>
<gene>
    <name evidence="6" type="ORF">H8F21_14645</name>
</gene>
<evidence type="ECO:0000313" key="6">
    <source>
        <dbReference type="EMBL" id="MBM5458804.1"/>
    </source>
</evidence>
<keyword evidence="3" id="KW-0862">Zinc</keyword>
<dbReference type="Pfam" id="PF01258">
    <property type="entry name" value="zf-dskA_traR"/>
    <property type="match status" value="1"/>
</dbReference>
<comment type="caution">
    <text evidence="6">The sequence shown here is derived from an EMBL/GenBank/DDBJ whole genome shotgun (WGS) entry which is preliminary data.</text>
</comment>
<sequence length="138" mass="15758">MVLDASTLLAQPDENYMDVHQRQFFKGLLLDKQRELCARIVEHERSISVTERVADSSDAGTIEENRTLMMRLIKGEREEALAIKAALERIADDSYGWCDDTGEPIGLRRLLERPTALRTTDSQARFEKIGQHRRAMAV</sequence>
<dbReference type="Gene3D" id="1.20.120.910">
    <property type="entry name" value="DksA, coiled-coil domain"/>
    <property type="match status" value="1"/>
</dbReference>
<keyword evidence="1" id="KW-0479">Metal-binding</keyword>
<evidence type="ECO:0000256" key="1">
    <source>
        <dbReference type="ARBA" id="ARBA00022723"/>
    </source>
</evidence>